<dbReference type="Proteomes" id="UP001295444">
    <property type="component" value="Chromosome 04"/>
</dbReference>
<gene>
    <name evidence="2" type="ORF">PECUL_23A014235</name>
</gene>
<accession>A0AAD1W203</accession>
<evidence type="ECO:0000313" key="3">
    <source>
        <dbReference type="Proteomes" id="UP001295444"/>
    </source>
</evidence>
<evidence type="ECO:0000256" key="1">
    <source>
        <dbReference type="SAM" id="MobiDB-lite"/>
    </source>
</evidence>
<protein>
    <submittedName>
        <fullName evidence="2">Uncharacterized protein</fullName>
    </submittedName>
</protein>
<reference evidence="2" key="1">
    <citation type="submission" date="2022-03" db="EMBL/GenBank/DDBJ databases">
        <authorList>
            <person name="Alioto T."/>
            <person name="Alioto T."/>
            <person name="Gomez Garrido J."/>
        </authorList>
    </citation>
    <scope>NUCLEOTIDE SEQUENCE</scope>
</reference>
<sequence length="109" mass="12148">MREKATQTGCHSINTKISLRAEKQNFFAQKLHSGPADLQASNKNGDDDLDDDKLGPDATVTTNAEKLTTSYLTFAFDALSQKFITSWQHSMDSLHEDVQELGQRTSQTE</sequence>
<proteinExistence type="predicted"/>
<feature type="region of interest" description="Disordered" evidence="1">
    <location>
        <begin position="32"/>
        <end position="57"/>
    </location>
</feature>
<name>A0AAD1W203_PELCU</name>
<dbReference type="EMBL" id="OW240915">
    <property type="protein sequence ID" value="CAH2283546.1"/>
    <property type="molecule type" value="Genomic_DNA"/>
</dbReference>
<dbReference type="AlphaFoldDB" id="A0AAD1W203"/>
<keyword evidence="3" id="KW-1185">Reference proteome</keyword>
<organism evidence="2 3">
    <name type="scientific">Pelobates cultripes</name>
    <name type="common">Western spadefoot toad</name>
    <dbReference type="NCBI Taxonomy" id="61616"/>
    <lineage>
        <taxon>Eukaryota</taxon>
        <taxon>Metazoa</taxon>
        <taxon>Chordata</taxon>
        <taxon>Craniata</taxon>
        <taxon>Vertebrata</taxon>
        <taxon>Euteleostomi</taxon>
        <taxon>Amphibia</taxon>
        <taxon>Batrachia</taxon>
        <taxon>Anura</taxon>
        <taxon>Pelobatoidea</taxon>
        <taxon>Pelobatidae</taxon>
        <taxon>Pelobates</taxon>
    </lineage>
</organism>
<evidence type="ECO:0000313" key="2">
    <source>
        <dbReference type="EMBL" id="CAH2283546.1"/>
    </source>
</evidence>